<name>A0A914X046_9BILA</name>
<proteinExistence type="predicted"/>
<accession>A0A914X046</accession>
<feature type="region of interest" description="Disordered" evidence="1">
    <location>
        <begin position="149"/>
        <end position="179"/>
    </location>
</feature>
<feature type="region of interest" description="Disordered" evidence="1">
    <location>
        <begin position="305"/>
        <end position="561"/>
    </location>
</feature>
<keyword evidence="2" id="KW-1185">Reference proteome</keyword>
<feature type="compositionally biased region" description="Acidic residues" evidence="1">
    <location>
        <begin position="857"/>
        <end position="871"/>
    </location>
</feature>
<feature type="compositionally biased region" description="Acidic residues" evidence="1">
    <location>
        <begin position="508"/>
        <end position="517"/>
    </location>
</feature>
<dbReference type="WBParaSite" id="PSAMB.scaffold6086size10238.g27875.t1">
    <property type="protein sequence ID" value="PSAMB.scaffold6086size10238.g27875.t1"/>
    <property type="gene ID" value="PSAMB.scaffold6086size10238.g27875"/>
</dbReference>
<protein>
    <submittedName>
        <fullName evidence="3">Uncharacterized protein</fullName>
    </submittedName>
</protein>
<feature type="compositionally biased region" description="Acidic residues" evidence="1">
    <location>
        <begin position="1519"/>
        <end position="1531"/>
    </location>
</feature>
<feature type="region of interest" description="Disordered" evidence="1">
    <location>
        <begin position="48"/>
        <end position="69"/>
    </location>
</feature>
<feature type="compositionally biased region" description="Polar residues" evidence="1">
    <location>
        <begin position="308"/>
        <end position="318"/>
    </location>
</feature>
<feature type="compositionally biased region" description="Low complexity" evidence="1">
    <location>
        <begin position="498"/>
        <end position="507"/>
    </location>
</feature>
<feature type="compositionally biased region" description="Polar residues" evidence="1">
    <location>
        <begin position="533"/>
        <end position="550"/>
    </location>
</feature>
<feature type="region of interest" description="Disordered" evidence="1">
    <location>
        <begin position="1037"/>
        <end position="1373"/>
    </location>
</feature>
<feature type="compositionally biased region" description="Low complexity" evidence="1">
    <location>
        <begin position="16"/>
        <end position="26"/>
    </location>
</feature>
<sequence length="1754" mass="191877">MSDMLRRFVGGWGGDSSNTSSRRSSTAGELADVSSLTAEERAAIEAVNAKAAADSTDSRGNSALSSRCASPLPELAGLSEAEREQIHQVMLKAQQLEQAARTSISDPRRLSPHRPSPLLSQPPVSDLSEEERYSSGYYPLVQMDSLPETIEVTMAPPPSIAGSDRPPSRAGSSISVDDLSEDERAIIDAVVRRAESEGFHSPYGSIVSSQRSSRRDSGSFPPMDELARSALSEDERQQAQYEIASLTGEIQQLVDSVHLDTFTDLDRLTVGTTRPPPLDVVVQPPSVDLTAFSEEERAHIESVLARASGSSPTRSAPEQSAIGAAQLPESMEVVVEEEDERKTDVEDVQMSEAIVIDDFEAVQPDYYQKGVAFQTEEPSSSFSPTQPSEEEAGEAAEAEDQQKIEDEEEEGEEDEDHKYGYYEYKPPSSDDDLPESEGEPSPPPIPTSIDRHSPYFVPPEAIRPTTSALPPTDDRPSDRGDDSALNDQSPENPPMDATEWWEQTTFEEFVDQAEQEAMDAGKYDVPDRRSIQDDSNATQKEEPSSVSRRTGSVDAASGDTPQRKYFLKRRVTFQMDHPVEIDAEIEDDIYSDEQQLDDYEEREDEAILVLKRDEFDQAQQEQQVEWNTKYDGADEKKATIAEPEVVAGAQSLLTDVDNTDVLNEELLESHDDDELKLADDDDKRAGDRVASGERSIDQDAAGGQIGPPNDDVDDGGDEDYGDNAALAPPVPLIDTSAQETRERVASPIADQLQTRIRFRAGDLTEQRGSVDESTAKTDYDETIGVLPAASARELPSVDLSCLTDEERVAQMEAPTSDGAALIIAAHSGAVDLEMFCASEKENASQYQRELTERSESDATEGADETAEEAAEASDGAEMGLADLTEAERRYIEMINARAAELNGAAATRTTEAANDTTFNSTRTAPEIDLSELTTPEREQILSVLMKANNYELGEDIPAPSTASAVNVSERDGHGSEDGRDYFERHERSSSEETEGADANTATPNQLASTPPPPPLSAAVDNSQLTEEELMHISMVLNRAAQESGGPTSISFKEQDVNVPVTRPETSGVSYISQTSQPLNEVAERQTDASSEMHFDDLTTPEREQIQAVIERALKESAPAPQRRASSEDTEGADEDTELTVEDEDVHRDITMPTLTEADRQTLAETELEAETSSNLLKKRESSEETEGADDNEEERLSSSVASTPPPLPASERQPLFVSGTEAEASLSHTNLAFDDEEHVTSLLEDAMTDTSAAEIKETTDSERPSDIHDLLPATAESVADEPAIRFKRNISEETEGADSTSSGEHINIEEVTEEQDKDSHRPVLHPERTVSEETESADSASSPELLDYPDVQGESKSSYLPDQPSVDLTGLSEEERRVIESVISRAAAVGATETEYPERKSPTTSDEYEIVEREDVTETVQLPLLPHSSLLSQTSALESTALSEEEVRQIEAVMARAAAAESERLVIAPAGAEKDFLDGLKMREEARGDLLLPSPSAHDVTEKRDSYRSPSTYSPVDSSETDGADADEEMSPEPTKTSHFDYPSKNAEEEDIARSPDAQEYHSPLEVNVHAPGASSIPRHIEDISEVDIIDAVRSDTIPEEEEATLSNLSQLISPEEVIEMDGTQRAPEELLITNVPAPGATEDSRRIGDVVEVDIVDAFRSELETVAEVEKSEDAIEATSAATVEEESQTEEDTANNIDVVEYWYLEYIQMFADMLARRAIQLGVPEATEELQLISRFEDRPVRRAETTAWKD</sequence>
<feature type="compositionally biased region" description="Basic and acidic residues" evidence="1">
    <location>
        <begin position="1081"/>
        <end position="1104"/>
    </location>
</feature>
<feature type="compositionally biased region" description="Basic and acidic residues" evidence="1">
    <location>
        <begin position="472"/>
        <end position="482"/>
    </location>
</feature>
<feature type="compositionally biased region" description="Polar residues" evidence="1">
    <location>
        <begin position="999"/>
        <end position="1008"/>
    </location>
</feature>
<feature type="compositionally biased region" description="Basic and acidic residues" evidence="1">
    <location>
        <begin position="968"/>
        <end position="990"/>
    </location>
</feature>
<feature type="region of interest" description="Disordered" evidence="1">
    <location>
        <begin position="664"/>
        <end position="747"/>
    </location>
</feature>
<organism evidence="2 3">
    <name type="scientific">Plectus sambesii</name>
    <dbReference type="NCBI Taxonomy" id="2011161"/>
    <lineage>
        <taxon>Eukaryota</taxon>
        <taxon>Metazoa</taxon>
        <taxon>Ecdysozoa</taxon>
        <taxon>Nematoda</taxon>
        <taxon>Chromadorea</taxon>
        <taxon>Plectida</taxon>
        <taxon>Plectina</taxon>
        <taxon>Plectoidea</taxon>
        <taxon>Plectidae</taxon>
        <taxon>Plectus</taxon>
    </lineage>
</organism>
<feature type="compositionally biased region" description="Acidic residues" evidence="1">
    <location>
        <begin position="1183"/>
        <end position="1193"/>
    </location>
</feature>
<feature type="compositionally biased region" description="Polar residues" evidence="1">
    <location>
        <begin position="376"/>
        <end position="387"/>
    </location>
</feature>
<evidence type="ECO:0000313" key="3">
    <source>
        <dbReference type="WBParaSite" id="PSAMB.scaffold6086size10238.g27875.t1"/>
    </source>
</evidence>
<feature type="region of interest" description="Disordered" evidence="1">
    <location>
        <begin position="846"/>
        <end position="878"/>
    </location>
</feature>
<feature type="region of interest" description="Disordered" evidence="1">
    <location>
        <begin position="198"/>
        <end position="224"/>
    </location>
</feature>
<feature type="compositionally biased region" description="Basic and acidic residues" evidence="1">
    <location>
        <begin position="519"/>
        <end position="532"/>
    </location>
</feature>
<reference evidence="3" key="1">
    <citation type="submission" date="2022-11" db="UniProtKB">
        <authorList>
            <consortium name="WormBaseParasite"/>
        </authorList>
    </citation>
    <scope>IDENTIFICATION</scope>
</reference>
<dbReference type="Proteomes" id="UP000887566">
    <property type="component" value="Unplaced"/>
</dbReference>
<feature type="compositionally biased region" description="Basic and acidic residues" evidence="1">
    <location>
        <begin position="1254"/>
        <end position="1269"/>
    </location>
</feature>
<feature type="compositionally biased region" description="Acidic residues" evidence="1">
    <location>
        <begin position="429"/>
        <end position="438"/>
    </location>
</feature>
<feature type="compositionally biased region" description="Polar residues" evidence="1">
    <location>
        <begin position="95"/>
        <end position="105"/>
    </location>
</feature>
<feature type="region of interest" description="Disordered" evidence="1">
    <location>
        <begin position="954"/>
        <end position="1023"/>
    </location>
</feature>
<evidence type="ECO:0000313" key="2">
    <source>
        <dbReference type="Proteomes" id="UP000887566"/>
    </source>
</evidence>
<feature type="region of interest" description="Disordered" evidence="1">
    <location>
        <begin position="89"/>
        <end position="132"/>
    </location>
</feature>
<feature type="compositionally biased region" description="Acidic residues" evidence="1">
    <location>
        <begin position="710"/>
        <end position="721"/>
    </location>
</feature>
<feature type="compositionally biased region" description="Polar residues" evidence="1">
    <location>
        <begin position="58"/>
        <end position="68"/>
    </location>
</feature>
<feature type="compositionally biased region" description="Polar residues" evidence="1">
    <location>
        <begin position="1508"/>
        <end position="1518"/>
    </location>
</feature>
<feature type="compositionally biased region" description="Basic and acidic residues" evidence="1">
    <location>
        <begin position="1317"/>
        <end position="1331"/>
    </location>
</feature>
<feature type="compositionally biased region" description="Acidic residues" evidence="1">
    <location>
        <begin position="388"/>
        <end position="415"/>
    </location>
</feature>
<feature type="compositionally biased region" description="Polar residues" evidence="1">
    <location>
        <begin position="1063"/>
        <end position="1078"/>
    </location>
</feature>
<feature type="region of interest" description="Disordered" evidence="1">
    <location>
        <begin position="1487"/>
        <end position="1554"/>
    </location>
</feature>
<feature type="compositionally biased region" description="Basic and acidic residues" evidence="1">
    <location>
        <begin position="667"/>
        <end position="697"/>
    </location>
</feature>
<evidence type="ECO:0000256" key="1">
    <source>
        <dbReference type="SAM" id="MobiDB-lite"/>
    </source>
</evidence>
<feature type="compositionally biased region" description="Acidic residues" evidence="1">
    <location>
        <begin position="1127"/>
        <end position="1143"/>
    </location>
</feature>
<feature type="region of interest" description="Disordered" evidence="1">
    <location>
        <begin position="1"/>
        <end position="36"/>
    </location>
</feature>